<keyword evidence="4" id="KW-1185">Reference proteome</keyword>
<dbReference type="InterPro" id="IPR026960">
    <property type="entry name" value="RVT-Znf"/>
</dbReference>
<dbReference type="PANTHER" id="PTHR47074">
    <property type="entry name" value="BNAC02G40300D PROTEIN"/>
    <property type="match status" value="1"/>
</dbReference>
<dbReference type="Proteomes" id="UP000593573">
    <property type="component" value="Unassembled WGS sequence"/>
</dbReference>
<reference evidence="3 4" key="1">
    <citation type="journal article" date="2019" name="Genome Biol. Evol.">
        <title>Insights into the evolution of the New World diploid cottons (Gossypium, subgenus Houzingenia) based on genome sequencing.</title>
        <authorList>
            <person name="Grover C.E."/>
            <person name="Arick M.A. 2nd"/>
            <person name="Thrash A."/>
            <person name="Conover J.L."/>
            <person name="Sanders W.S."/>
            <person name="Peterson D.G."/>
            <person name="Frelichowski J.E."/>
            <person name="Scheffler J.A."/>
            <person name="Scheffler B.E."/>
            <person name="Wendel J.F."/>
        </authorList>
    </citation>
    <scope>NUCLEOTIDE SEQUENCE [LARGE SCALE GENOMIC DNA]</scope>
    <source>
        <strain evidence="3">57</strain>
        <tissue evidence="3">Leaf</tissue>
    </source>
</reference>
<organism evidence="3 4">
    <name type="scientific">Gossypium klotzschianum</name>
    <dbReference type="NCBI Taxonomy" id="34286"/>
    <lineage>
        <taxon>Eukaryota</taxon>
        <taxon>Viridiplantae</taxon>
        <taxon>Streptophyta</taxon>
        <taxon>Embryophyta</taxon>
        <taxon>Tracheophyta</taxon>
        <taxon>Spermatophyta</taxon>
        <taxon>Magnoliopsida</taxon>
        <taxon>eudicotyledons</taxon>
        <taxon>Gunneridae</taxon>
        <taxon>Pentapetalae</taxon>
        <taxon>rosids</taxon>
        <taxon>malvids</taxon>
        <taxon>Malvales</taxon>
        <taxon>Malvaceae</taxon>
        <taxon>Malvoideae</taxon>
        <taxon>Gossypium</taxon>
    </lineage>
</organism>
<dbReference type="InterPro" id="IPR012337">
    <property type="entry name" value="RNaseH-like_sf"/>
</dbReference>
<dbReference type="AlphaFoldDB" id="A0A7J8W629"/>
<gene>
    <name evidence="3" type="ORF">Goklo_024784</name>
</gene>
<dbReference type="CDD" id="cd06222">
    <property type="entry name" value="RNase_H_like"/>
    <property type="match status" value="1"/>
</dbReference>
<dbReference type="GO" id="GO:0004523">
    <property type="term" value="F:RNA-DNA hybrid ribonuclease activity"/>
    <property type="evidence" value="ECO:0007669"/>
    <property type="project" value="InterPro"/>
</dbReference>
<feature type="domain" description="RNase H type-1" evidence="1">
    <location>
        <begin position="123"/>
        <end position="243"/>
    </location>
</feature>
<dbReference type="InterPro" id="IPR044730">
    <property type="entry name" value="RNase_H-like_dom_plant"/>
</dbReference>
<name>A0A7J8W629_9ROSI</name>
<feature type="domain" description="Reverse transcriptase zinc-binding" evidence="2">
    <location>
        <begin position="3"/>
        <end position="65"/>
    </location>
</feature>
<dbReference type="PANTHER" id="PTHR47074:SF61">
    <property type="entry name" value="RNASE H TYPE-1 DOMAIN-CONTAINING PROTEIN"/>
    <property type="match status" value="1"/>
</dbReference>
<dbReference type="InterPro" id="IPR002156">
    <property type="entry name" value="RNaseH_domain"/>
</dbReference>
<sequence length="274" mass="31492">MDLWSLNIPEKIKIHVWRLFNNLVPHYGNLARRTLCEEAVCPLCKADLENSEHLLWSCDILQDVWDVLQVQFPPFECSLGHKELLGFISGYEQELSNVNICPFTGSTVKELWRPPDIGDIKINFDASFIQDKSLATTAVLARDYKGEVVGAETYLFKDVADSFVTKARACERALVFACKLRFQRLVVEGDALSVIKNIRKKEADKWIIRPIIYHIHQLDRAFEKLTYIFVPREVNEAAHVLAMEGRRKGVCGSWVNDVPDLVQTVVRKDRFAWD</sequence>
<dbReference type="OrthoDB" id="1906820at2759"/>
<evidence type="ECO:0000259" key="1">
    <source>
        <dbReference type="Pfam" id="PF13456"/>
    </source>
</evidence>
<evidence type="ECO:0008006" key="5">
    <source>
        <dbReference type="Google" id="ProtNLM"/>
    </source>
</evidence>
<evidence type="ECO:0000313" key="3">
    <source>
        <dbReference type="EMBL" id="MBA0670486.1"/>
    </source>
</evidence>
<proteinExistence type="predicted"/>
<protein>
    <recommendedName>
        <fullName evidence="5">RNase H type-1 domain-containing protein</fullName>
    </recommendedName>
</protein>
<dbReference type="EMBL" id="JABFAB010236809">
    <property type="protein sequence ID" value="MBA0670486.1"/>
    <property type="molecule type" value="Genomic_DNA"/>
</dbReference>
<dbReference type="GO" id="GO:0003676">
    <property type="term" value="F:nucleic acid binding"/>
    <property type="evidence" value="ECO:0007669"/>
    <property type="project" value="InterPro"/>
</dbReference>
<dbReference type="Gene3D" id="3.30.420.10">
    <property type="entry name" value="Ribonuclease H-like superfamily/Ribonuclease H"/>
    <property type="match status" value="1"/>
</dbReference>
<dbReference type="InterPro" id="IPR036397">
    <property type="entry name" value="RNaseH_sf"/>
</dbReference>
<dbReference type="Pfam" id="PF13966">
    <property type="entry name" value="zf-RVT"/>
    <property type="match status" value="1"/>
</dbReference>
<dbReference type="InterPro" id="IPR052929">
    <property type="entry name" value="RNase_H-like_EbsB-rel"/>
</dbReference>
<dbReference type="Pfam" id="PF13456">
    <property type="entry name" value="RVT_3"/>
    <property type="match status" value="1"/>
</dbReference>
<evidence type="ECO:0000313" key="4">
    <source>
        <dbReference type="Proteomes" id="UP000593573"/>
    </source>
</evidence>
<dbReference type="SUPFAM" id="SSF53098">
    <property type="entry name" value="Ribonuclease H-like"/>
    <property type="match status" value="1"/>
</dbReference>
<comment type="caution">
    <text evidence="3">The sequence shown here is derived from an EMBL/GenBank/DDBJ whole genome shotgun (WGS) entry which is preliminary data.</text>
</comment>
<accession>A0A7J8W629</accession>
<evidence type="ECO:0000259" key="2">
    <source>
        <dbReference type="Pfam" id="PF13966"/>
    </source>
</evidence>